<accession>A0A7J7MTM3</accession>
<dbReference type="OrthoDB" id="1938144at2759"/>
<keyword evidence="2" id="KW-1185">Reference proteome</keyword>
<dbReference type="Proteomes" id="UP000541444">
    <property type="component" value="Unassembled WGS sequence"/>
</dbReference>
<comment type="caution">
    <text evidence="1">The sequence shown here is derived from an EMBL/GenBank/DDBJ whole genome shotgun (WGS) entry which is preliminary data.</text>
</comment>
<evidence type="ECO:0000313" key="2">
    <source>
        <dbReference type="Proteomes" id="UP000541444"/>
    </source>
</evidence>
<evidence type="ECO:0000313" key="1">
    <source>
        <dbReference type="EMBL" id="KAF6158269.1"/>
    </source>
</evidence>
<reference evidence="1 2" key="1">
    <citation type="journal article" date="2020" name="IScience">
        <title>Genome Sequencing of the Endangered Kingdonia uniflora (Circaeasteraceae, Ranunculales) Reveals Potential Mechanisms of Evolutionary Specialization.</title>
        <authorList>
            <person name="Sun Y."/>
            <person name="Deng T."/>
            <person name="Zhang A."/>
            <person name="Moore M.J."/>
            <person name="Landis J.B."/>
            <person name="Lin N."/>
            <person name="Zhang H."/>
            <person name="Zhang X."/>
            <person name="Huang J."/>
            <person name="Zhang X."/>
            <person name="Sun H."/>
            <person name="Wang H."/>
        </authorList>
    </citation>
    <scope>NUCLEOTIDE SEQUENCE [LARGE SCALE GENOMIC DNA]</scope>
    <source>
        <strain evidence="1">TB1705</strain>
        <tissue evidence="1">Leaf</tissue>
    </source>
</reference>
<dbReference type="AlphaFoldDB" id="A0A7J7MTM3"/>
<sequence>MLTNVHLSIKPQPIIGQTETSAEFWFEPQPEQVKDLLDFWFKSAAYTEDPYNFCKEFNIGDLYRDKIKLKNHIRAYVVVNKFNLEYVLSNEYKIMMRGSLQDAYQLLASYFIEVRLVNPDFVFDIQTTSYTESFTQIMSGVESVRKCPARIGRKQRRVKLA</sequence>
<dbReference type="EMBL" id="JACGCM010001227">
    <property type="protein sequence ID" value="KAF6158269.1"/>
    <property type="molecule type" value="Genomic_DNA"/>
</dbReference>
<proteinExistence type="predicted"/>
<protein>
    <submittedName>
        <fullName evidence="1">Uncharacterized protein</fullName>
    </submittedName>
</protein>
<name>A0A7J7MTM3_9MAGN</name>
<organism evidence="1 2">
    <name type="scientific">Kingdonia uniflora</name>
    <dbReference type="NCBI Taxonomy" id="39325"/>
    <lineage>
        <taxon>Eukaryota</taxon>
        <taxon>Viridiplantae</taxon>
        <taxon>Streptophyta</taxon>
        <taxon>Embryophyta</taxon>
        <taxon>Tracheophyta</taxon>
        <taxon>Spermatophyta</taxon>
        <taxon>Magnoliopsida</taxon>
        <taxon>Ranunculales</taxon>
        <taxon>Circaeasteraceae</taxon>
        <taxon>Kingdonia</taxon>
    </lineage>
</organism>
<gene>
    <name evidence="1" type="ORF">GIB67_001340</name>
</gene>